<dbReference type="AlphaFoldDB" id="B0C356"/>
<accession>B0C356</accession>
<dbReference type="InterPro" id="IPR041698">
    <property type="entry name" value="Methyltransf_25"/>
</dbReference>
<evidence type="ECO:0000313" key="6">
    <source>
        <dbReference type="Proteomes" id="UP000000268"/>
    </source>
</evidence>
<keyword evidence="2 5" id="KW-0808">Transferase</keyword>
<dbReference type="EMBL" id="CP000828">
    <property type="protein sequence ID" value="ABW27403.1"/>
    <property type="molecule type" value="Genomic_DNA"/>
</dbReference>
<dbReference type="GO" id="GO:0032259">
    <property type="term" value="P:methylation"/>
    <property type="evidence" value="ECO:0007669"/>
    <property type="project" value="UniProtKB-KW"/>
</dbReference>
<dbReference type="PANTHER" id="PTHR43464:SF19">
    <property type="entry name" value="UBIQUINONE BIOSYNTHESIS O-METHYLTRANSFERASE, MITOCHONDRIAL"/>
    <property type="match status" value="1"/>
</dbReference>
<dbReference type="KEGG" id="amr:AM1_2393"/>
<name>B0C356_ACAM1</name>
<dbReference type="SUPFAM" id="SSF53335">
    <property type="entry name" value="S-adenosyl-L-methionine-dependent methyltransferases"/>
    <property type="match status" value="1"/>
</dbReference>
<keyword evidence="3" id="KW-0949">S-adenosyl-L-methionine</keyword>
<dbReference type="PANTHER" id="PTHR43464">
    <property type="entry name" value="METHYLTRANSFERASE"/>
    <property type="match status" value="1"/>
</dbReference>
<keyword evidence="6" id="KW-1185">Reference proteome</keyword>
<sequence length="221" mass="24269">MSRHRAQQLASEFLARADAQGWFEALYAEAGNDYAAVPWADLTPNPNLVDWIITQGLKGAGKTALVIGCGYGDDSEFLAELGFEVVAFDVSTTAIAQCNQRFPNSPVSYQVADLLNPPATWSQGFDFVLESYTLQVLPSALRALAISKISRLIASLGQLLVIARGREETDPPGQMPYPLTQKELDTFEKLGLSNQSFEDYLDNESPPVRRFRALYTVASTD</sequence>
<dbReference type="Gene3D" id="3.40.50.150">
    <property type="entry name" value="Vaccinia Virus protein VP39"/>
    <property type="match status" value="1"/>
</dbReference>
<dbReference type="HOGENOM" id="CLU_105064_0_0_3"/>
<evidence type="ECO:0000256" key="1">
    <source>
        <dbReference type="ARBA" id="ARBA00022603"/>
    </source>
</evidence>
<dbReference type="GO" id="GO:0008168">
    <property type="term" value="F:methyltransferase activity"/>
    <property type="evidence" value="ECO:0007669"/>
    <property type="project" value="UniProtKB-KW"/>
</dbReference>
<evidence type="ECO:0000256" key="2">
    <source>
        <dbReference type="ARBA" id="ARBA00022679"/>
    </source>
</evidence>
<dbReference type="STRING" id="329726.AM1_2393"/>
<organism evidence="5 6">
    <name type="scientific">Acaryochloris marina (strain MBIC 11017)</name>
    <dbReference type="NCBI Taxonomy" id="329726"/>
    <lineage>
        <taxon>Bacteria</taxon>
        <taxon>Bacillati</taxon>
        <taxon>Cyanobacteriota</taxon>
        <taxon>Cyanophyceae</taxon>
        <taxon>Acaryochloridales</taxon>
        <taxon>Acaryochloridaceae</taxon>
        <taxon>Acaryochloris</taxon>
    </lineage>
</organism>
<protein>
    <submittedName>
        <fullName evidence="5">Thiopurine S-methyltransferase, putative</fullName>
    </submittedName>
</protein>
<gene>
    <name evidence="5" type="primary">tpm</name>
    <name evidence="5" type="ordered locus">AM1_2393</name>
</gene>
<reference evidence="5 6" key="1">
    <citation type="journal article" date="2008" name="Proc. Natl. Acad. Sci. U.S.A.">
        <title>Niche adaptation and genome expansion in the chlorophyll d-producing cyanobacterium Acaryochloris marina.</title>
        <authorList>
            <person name="Swingley W.D."/>
            <person name="Chen M."/>
            <person name="Cheung P.C."/>
            <person name="Conrad A.L."/>
            <person name="Dejesa L.C."/>
            <person name="Hao J."/>
            <person name="Honchak B.M."/>
            <person name="Karbach L.E."/>
            <person name="Kurdoglu A."/>
            <person name="Lahiri S."/>
            <person name="Mastrian S.D."/>
            <person name="Miyashita H."/>
            <person name="Page L."/>
            <person name="Ramakrishna P."/>
            <person name="Satoh S."/>
            <person name="Sattley W.M."/>
            <person name="Shimada Y."/>
            <person name="Taylor H.L."/>
            <person name="Tomo T."/>
            <person name="Tsuchiya T."/>
            <person name="Wang Z.T."/>
            <person name="Raymond J."/>
            <person name="Mimuro M."/>
            <person name="Blankenship R.E."/>
            <person name="Touchman J.W."/>
        </authorList>
    </citation>
    <scope>NUCLEOTIDE SEQUENCE [LARGE SCALE GENOMIC DNA]</scope>
    <source>
        <strain evidence="6">MBIC 11017</strain>
    </source>
</reference>
<keyword evidence="1 5" id="KW-0489">Methyltransferase</keyword>
<dbReference type="Pfam" id="PF13649">
    <property type="entry name" value="Methyltransf_25"/>
    <property type="match status" value="1"/>
</dbReference>
<dbReference type="eggNOG" id="COG0500">
    <property type="taxonomic scope" value="Bacteria"/>
</dbReference>
<feature type="domain" description="Methyltransferase" evidence="4">
    <location>
        <begin position="65"/>
        <end position="154"/>
    </location>
</feature>
<evidence type="ECO:0000256" key="3">
    <source>
        <dbReference type="ARBA" id="ARBA00022691"/>
    </source>
</evidence>
<dbReference type="RefSeq" id="WP_012162872.1">
    <property type="nucleotide sequence ID" value="NC_009925.1"/>
</dbReference>
<dbReference type="OrthoDB" id="9804312at2"/>
<dbReference type="CDD" id="cd02440">
    <property type="entry name" value="AdoMet_MTases"/>
    <property type="match status" value="1"/>
</dbReference>
<dbReference type="InterPro" id="IPR029063">
    <property type="entry name" value="SAM-dependent_MTases_sf"/>
</dbReference>
<dbReference type="Proteomes" id="UP000000268">
    <property type="component" value="Chromosome"/>
</dbReference>
<proteinExistence type="predicted"/>
<evidence type="ECO:0000259" key="4">
    <source>
        <dbReference type="Pfam" id="PF13649"/>
    </source>
</evidence>
<evidence type="ECO:0000313" key="5">
    <source>
        <dbReference type="EMBL" id="ABW27403.1"/>
    </source>
</evidence>